<name>A0ABP9A1H7_9FLAO</name>
<proteinExistence type="predicted"/>
<dbReference type="Pfam" id="PF00535">
    <property type="entry name" value="Glycos_transf_2"/>
    <property type="match status" value="1"/>
</dbReference>
<evidence type="ECO:0000259" key="1">
    <source>
        <dbReference type="Pfam" id="PF00535"/>
    </source>
</evidence>
<dbReference type="EMBL" id="BAABIP010000018">
    <property type="protein sequence ID" value="GAA4772142.1"/>
    <property type="molecule type" value="Genomic_DNA"/>
</dbReference>
<keyword evidence="3" id="KW-1185">Reference proteome</keyword>
<gene>
    <name evidence="2" type="ORF">GCM10023230_23160</name>
</gene>
<organism evidence="2 3">
    <name type="scientific">Flavobacterium hankyongi</name>
    <dbReference type="NCBI Taxonomy" id="1176532"/>
    <lineage>
        <taxon>Bacteria</taxon>
        <taxon>Pseudomonadati</taxon>
        <taxon>Bacteroidota</taxon>
        <taxon>Flavobacteriia</taxon>
        <taxon>Flavobacteriales</taxon>
        <taxon>Flavobacteriaceae</taxon>
        <taxon>Flavobacterium</taxon>
    </lineage>
</organism>
<feature type="domain" description="Glycosyltransferase 2-like" evidence="1">
    <location>
        <begin position="8"/>
        <end position="149"/>
    </location>
</feature>
<dbReference type="CDD" id="cd00761">
    <property type="entry name" value="Glyco_tranf_GTA_type"/>
    <property type="match status" value="1"/>
</dbReference>
<dbReference type="InterPro" id="IPR001173">
    <property type="entry name" value="Glyco_trans_2-like"/>
</dbReference>
<dbReference type="PANTHER" id="PTHR22916:SF3">
    <property type="entry name" value="UDP-GLCNAC:BETAGAL BETA-1,3-N-ACETYLGLUCOSAMINYLTRANSFERASE-LIKE PROTEIN 1"/>
    <property type="match status" value="1"/>
</dbReference>
<dbReference type="InterPro" id="IPR029044">
    <property type="entry name" value="Nucleotide-diphossugar_trans"/>
</dbReference>
<accession>A0ABP9A1H7</accession>
<protein>
    <submittedName>
        <fullName evidence="2">Glycosyltransferase family 2 protein</fullName>
    </submittedName>
</protein>
<reference evidence="3" key="1">
    <citation type="journal article" date="2019" name="Int. J. Syst. Evol. Microbiol.">
        <title>The Global Catalogue of Microorganisms (GCM) 10K type strain sequencing project: providing services to taxonomists for standard genome sequencing and annotation.</title>
        <authorList>
            <consortium name="The Broad Institute Genomics Platform"/>
            <consortium name="The Broad Institute Genome Sequencing Center for Infectious Disease"/>
            <person name="Wu L."/>
            <person name="Ma J."/>
        </authorList>
    </citation>
    <scope>NUCLEOTIDE SEQUENCE [LARGE SCALE GENOMIC DNA]</scope>
    <source>
        <strain evidence="3">JCM 18198</strain>
    </source>
</reference>
<evidence type="ECO:0000313" key="3">
    <source>
        <dbReference type="Proteomes" id="UP001500141"/>
    </source>
</evidence>
<dbReference type="PANTHER" id="PTHR22916">
    <property type="entry name" value="GLYCOSYLTRANSFERASE"/>
    <property type="match status" value="1"/>
</dbReference>
<dbReference type="Gene3D" id="3.90.550.10">
    <property type="entry name" value="Spore Coat Polysaccharide Biosynthesis Protein SpsA, Chain A"/>
    <property type="match status" value="1"/>
</dbReference>
<comment type="caution">
    <text evidence="2">The sequence shown here is derived from an EMBL/GenBank/DDBJ whole genome shotgun (WGS) entry which is preliminary data.</text>
</comment>
<evidence type="ECO:0000313" key="2">
    <source>
        <dbReference type="EMBL" id="GAA4772142.1"/>
    </source>
</evidence>
<dbReference type="Proteomes" id="UP001500141">
    <property type="component" value="Unassembled WGS sequence"/>
</dbReference>
<dbReference type="SUPFAM" id="SSF53448">
    <property type="entry name" value="Nucleotide-diphospho-sugar transferases"/>
    <property type="match status" value="1"/>
</dbReference>
<sequence>MNNNNLVSIIIATYNRAGLIKETLDSVRDQTYTDWECIVVDDGSSDDTEQVVSEYMAIDSRIKFFNRPLHIPKGPNGARNYGIDKSSGKYIMSLDSDDWLLPNHIAVKIKVFDENPTADGVLSKTIMTNDAKEEIKREHRTKLSDNLIEDFITLKISWYMHDIMWRKEFLEGKMLYNEKLLKWLDRDFHIRRLAEKPKLVLADTYLTLYRIHSDSNSSNAKYTVLETRHRAVLDILDLLQGKKMLNSTIKLFFFKFQVQNLIVLYESPDFFKLYWLLIKKTFIFNLKYLIWISKLIIGYCSFKLTGRGLKIIR</sequence>
<dbReference type="RefSeq" id="WP_264544671.1">
    <property type="nucleotide sequence ID" value="NZ_BAABIP010000018.1"/>
</dbReference>